<proteinExistence type="predicted"/>
<dbReference type="SUPFAM" id="SSF53335">
    <property type="entry name" value="S-adenosyl-L-methionine-dependent methyltransferases"/>
    <property type="match status" value="1"/>
</dbReference>
<keyword evidence="3" id="KW-0489">Methyltransferase</keyword>
<dbReference type="GO" id="GO:0008168">
    <property type="term" value="F:methyltransferase activity"/>
    <property type="evidence" value="ECO:0007669"/>
    <property type="project" value="UniProtKB-KW"/>
</dbReference>
<dbReference type="EMBL" id="MT142113">
    <property type="protein sequence ID" value="QJA74672.1"/>
    <property type="molecule type" value="Genomic_DNA"/>
</dbReference>
<dbReference type="GO" id="GO:0032259">
    <property type="term" value="P:methylation"/>
    <property type="evidence" value="ECO:0007669"/>
    <property type="project" value="UniProtKB-KW"/>
</dbReference>
<keyword evidence="3" id="KW-0808">Transferase</keyword>
<dbReference type="EMBL" id="MT142558">
    <property type="protein sequence ID" value="QJA85167.1"/>
    <property type="molecule type" value="Genomic_DNA"/>
</dbReference>
<organism evidence="3">
    <name type="scientific">viral metagenome</name>
    <dbReference type="NCBI Taxonomy" id="1070528"/>
    <lineage>
        <taxon>unclassified sequences</taxon>
        <taxon>metagenomes</taxon>
        <taxon>organismal metagenomes</taxon>
    </lineage>
</organism>
<evidence type="ECO:0000313" key="1">
    <source>
        <dbReference type="EMBL" id="QJA74672.1"/>
    </source>
</evidence>
<name>A0A6M3XYL0_9ZZZZ</name>
<protein>
    <submittedName>
        <fullName evidence="3">Putative methyltransferase</fullName>
    </submittedName>
</protein>
<dbReference type="InterPro" id="IPR029063">
    <property type="entry name" value="SAM-dependent_MTases_sf"/>
</dbReference>
<gene>
    <name evidence="1" type="ORF">MM415A01952_0013</name>
    <name evidence="2" type="ORF">MM415B02267_0014</name>
    <name evidence="3" type="ORF">TM448B03997_0005</name>
</gene>
<evidence type="ECO:0000313" key="2">
    <source>
        <dbReference type="EMBL" id="QJA85167.1"/>
    </source>
</evidence>
<dbReference type="AlphaFoldDB" id="A0A6M3XYL0"/>
<dbReference type="Gene3D" id="3.40.50.150">
    <property type="entry name" value="Vaccinia Virus protein VP39"/>
    <property type="match status" value="1"/>
</dbReference>
<accession>A0A6M3XYL0</accession>
<evidence type="ECO:0000313" key="3">
    <source>
        <dbReference type="EMBL" id="QJI03039.1"/>
    </source>
</evidence>
<dbReference type="Pfam" id="PF13489">
    <property type="entry name" value="Methyltransf_23"/>
    <property type="match status" value="1"/>
</dbReference>
<sequence>MIEKIKRLKAIRVLHDKLRMWSIKKGAKKYSSWLMLINIFDLDITDQYSNLKIDTEYLKLNVRAMHALQLKLIEKALSDLLCSYHGINIMDFGDSSGTHCQYIKKMYPYYEIKTLSVNIDSRAIKRIKEKGLKAIVIEEEELWEIEYKDMVMSFQVLEHLENPIKVLQDLSTITNKLVLTVPYVKRSRIGIQNLKNTNPENTHLFELSPTDWKKLFSYSGWTVGSEEIYYQYPKGIPILSWVLKKYWQRYDFEGFYGIVLEKEK</sequence>
<dbReference type="EMBL" id="MT145053">
    <property type="protein sequence ID" value="QJI03039.1"/>
    <property type="molecule type" value="Genomic_DNA"/>
</dbReference>
<reference evidence="3" key="1">
    <citation type="submission" date="2020-03" db="EMBL/GenBank/DDBJ databases">
        <title>The deep terrestrial virosphere.</title>
        <authorList>
            <person name="Holmfeldt K."/>
            <person name="Nilsson E."/>
            <person name="Simone D."/>
            <person name="Lopez-Fernandez M."/>
            <person name="Wu X."/>
            <person name="de Brujin I."/>
            <person name="Lundin D."/>
            <person name="Andersson A."/>
            <person name="Bertilsson S."/>
            <person name="Dopson M."/>
        </authorList>
    </citation>
    <scope>NUCLEOTIDE SEQUENCE</scope>
    <source>
        <strain evidence="1">MM415A01952</strain>
        <strain evidence="2">MM415B02267</strain>
        <strain evidence="3">TM448B03997</strain>
    </source>
</reference>